<keyword evidence="3" id="KW-1185">Reference proteome</keyword>
<keyword evidence="1" id="KW-1133">Transmembrane helix</keyword>
<keyword evidence="1" id="KW-0472">Membrane</keyword>
<reference evidence="2 3" key="1">
    <citation type="journal article" date="2011" name="PLoS Pathog.">
        <title>Endophytic Life Strategies Decoded by Genome and Transcriptome Analyses of the Mutualistic Root Symbiont Piriformospora indica.</title>
        <authorList>
            <person name="Zuccaro A."/>
            <person name="Lahrmann U."/>
            <person name="Guldener U."/>
            <person name="Langen G."/>
            <person name="Pfiffi S."/>
            <person name="Biedenkopf D."/>
            <person name="Wong P."/>
            <person name="Samans B."/>
            <person name="Grimm C."/>
            <person name="Basiewicz M."/>
            <person name="Murat C."/>
            <person name="Martin F."/>
            <person name="Kogel K.H."/>
        </authorList>
    </citation>
    <scope>NUCLEOTIDE SEQUENCE [LARGE SCALE GENOMIC DNA]</scope>
    <source>
        <strain evidence="2 3">DSM 11827</strain>
    </source>
</reference>
<feature type="transmembrane region" description="Helical" evidence="1">
    <location>
        <begin position="191"/>
        <end position="212"/>
    </location>
</feature>
<dbReference type="OrthoDB" id="3225366at2759"/>
<feature type="transmembrane region" description="Helical" evidence="1">
    <location>
        <begin position="39"/>
        <end position="60"/>
    </location>
</feature>
<dbReference type="InParanoid" id="G4T6Y2"/>
<dbReference type="Proteomes" id="UP000007148">
    <property type="component" value="Unassembled WGS sequence"/>
</dbReference>
<keyword evidence="1" id="KW-0812">Transmembrane</keyword>
<organism evidence="2 3">
    <name type="scientific">Serendipita indica (strain DSM 11827)</name>
    <name type="common">Root endophyte fungus</name>
    <name type="synonym">Piriformospora indica</name>
    <dbReference type="NCBI Taxonomy" id="1109443"/>
    <lineage>
        <taxon>Eukaryota</taxon>
        <taxon>Fungi</taxon>
        <taxon>Dikarya</taxon>
        <taxon>Basidiomycota</taxon>
        <taxon>Agaricomycotina</taxon>
        <taxon>Agaricomycetes</taxon>
        <taxon>Sebacinales</taxon>
        <taxon>Serendipitaceae</taxon>
        <taxon>Serendipita</taxon>
    </lineage>
</organism>
<dbReference type="AlphaFoldDB" id="G4T6Y2"/>
<gene>
    <name evidence="2" type="ORF">PIIN_00928</name>
</gene>
<evidence type="ECO:0000313" key="2">
    <source>
        <dbReference type="EMBL" id="CCA67094.1"/>
    </source>
</evidence>
<evidence type="ECO:0000256" key="1">
    <source>
        <dbReference type="SAM" id="Phobius"/>
    </source>
</evidence>
<feature type="transmembrane region" description="Helical" evidence="1">
    <location>
        <begin position="159"/>
        <end position="179"/>
    </location>
</feature>
<proteinExistence type="predicted"/>
<dbReference type="EMBL" id="CAFZ01000009">
    <property type="protein sequence ID" value="CCA67094.1"/>
    <property type="molecule type" value="Genomic_DNA"/>
</dbReference>
<evidence type="ECO:0000313" key="3">
    <source>
        <dbReference type="Proteomes" id="UP000007148"/>
    </source>
</evidence>
<protein>
    <submittedName>
        <fullName evidence="2">Uncharacterized protein</fullName>
    </submittedName>
</protein>
<accession>G4T6Y2</accession>
<sequence>MESQNGPVPPSPAQIEKAVYEYPYAKIVQQYLDGWIKTLNSGTVVSTLLSAVATAFFIHIQEKIANNSSPSTMPSTPSSTAPSSQTATTRALLVFAYASIFANCTAAITSFYLANYLLYIPIQISQKMFRQSSVDFNINNLITHINSQIGYADWRMVRIYWQFTSFFGFISVFVELALYGYQFETSRDVKIALGFLTVMGAIPLVASVYIIIQRIRSLLNENPTL</sequence>
<comment type="caution">
    <text evidence="2">The sequence shown here is derived from an EMBL/GenBank/DDBJ whole genome shotgun (WGS) entry which is preliminary data.</text>
</comment>
<dbReference type="HOGENOM" id="CLU_088660_0_0_1"/>
<name>G4T6Y2_SERID</name>
<feature type="transmembrane region" description="Helical" evidence="1">
    <location>
        <begin position="94"/>
        <end position="120"/>
    </location>
</feature>